<evidence type="ECO:0000256" key="2">
    <source>
        <dbReference type="ARBA" id="ARBA00022679"/>
    </source>
</evidence>
<evidence type="ECO:0000259" key="3">
    <source>
        <dbReference type="Pfam" id="PF00156"/>
    </source>
</evidence>
<feature type="domain" description="Phosphoribosyltransferase" evidence="3">
    <location>
        <begin position="14"/>
        <end position="147"/>
    </location>
</feature>
<accession>A0A6J5KXX5</accession>
<dbReference type="Pfam" id="PF00156">
    <property type="entry name" value="Pribosyltran"/>
    <property type="match status" value="1"/>
</dbReference>
<name>A0A6J5KXX5_9CAUD</name>
<dbReference type="PANTHER" id="PTHR43363">
    <property type="entry name" value="HYPOXANTHINE PHOSPHORIBOSYLTRANSFERASE"/>
    <property type="match status" value="1"/>
</dbReference>
<protein>
    <submittedName>
        <fullName evidence="4">COG2236 Predicted phosphoribosyltransferases</fullName>
    </submittedName>
</protein>
<dbReference type="EMBL" id="LR796208">
    <property type="protein sequence ID" value="CAB4127304.1"/>
    <property type="molecule type" value="Genomic_DNA"/>
</dbReference>
<reference evidence="4" key="1">
    <citation type="submission" date="2020-04" db="EMBL/GenBank/DDBJ databases">
        <authorList>
            <person name="Chiriac C."/>
            <person name="Salcher M."/>
            <person name="Ghai R."/>
            <person name="Kavagutti S V."/>
        </authorList>
    </citation>
    <scope>NUCLEOTIDE SEQUENCE</scope>
</reference>
<keyword evidence="2 4" id="KW-0808">Transferase</keyword>
<evidence type="ECO:0000256" key="1">
    <source>
        <dbReference type="ARBA" id="ARBA00022676"/>
    </source>
</evidence>
<dbReference type="Gene3D" id="3.40.50.2020">
    <property type="match status" value="1"/>
</dbReference>
<proteinExistence type="predicted"/>
<dbReference type="SUPFAM" id="SSF53271">
    <property type="entry name" value="PRTase-like"/>
    <property type="match status" value="1"/>
</dbReference>
<evidence type="ECO:0000313" key="4">
    <source>
        <dbReference type="EMBL" id="CAB4127304.1"/>
    </source>
</evidence>
<dbReference type="PANTHER" id="PTHR43363:SF1">
    <property type="entry name" value="HYPOXANTHINE-GUANINE PHOSPHORIBOSYLTRANSFERASE"/>
    <property type="match status" value="1"/>
</dbReference>
<organism evidence="4">
    <name type="scientific">uncultured Caudovirales phage</name>
    <dbReference type="NCBI Taxonomy" id="2100421"/>
    <lineage>
        <taxon>Viruses</taxon>
        <taxon>Duplodnaviria</taxon>
        <taxon>Heunggongvirae</taxon>
        <taxon>Uroviricota</taxon>
        <taxon>Caudoviricetes</taxon>
        <taxon>Peduoviridae</taxon>
        <taxon>Maltschvirus</taxon>
        <taxon>Maltschvirus maltsch</taxon>
    </lineage>
</organism>
<dbReference type="InterPro" id="IPR029057">
    <property type="entry name" value="PRTase-like"/>
</dbReference>
<gene>
    <name evidence="4" type="ORF">UFOVP84_120</name>
</gene>
<dbReference type="InterPro" id="IPR000836">
    <property type="entry name" value="PRTase_dom"/>
</dbReference>
<dbReference type="GO" id="GO:0016757">
    <property type="term" value="F:glycosyltransferase activity"/>
    <property type="evidence" value="ECO:0007669"/>
    <property type="project" value="UniProtKB-KW"/>
</dbReference>
<sequence length="151" mass="17017">MTDLNFKRHYDWSEVQIAVINLKLKMDFDGWIPDIIVGIANGGVIPATLLAKKFNIPVAAAAVQLRDGNVLEIDYNTVDLAWHGMKVLIVDDINDTGATLQWIKNNWGFDPDSWDCGVRTAVIHTKPKSVFNVTYNAEEVSQATWVVYPWE</sequence>
<dbReference type="CDD" id="cd06223">
    <property type="entry name" value="PRTases_typeI"/>
    <property type="match status" value="1"/>
</dbReference>
<keyword evidence="1 4" id="KW-0328">Glycosyltransferase</keyword>